<accession>A0AAE0XK76</accession>
<dbReference type="SUPFAM" id="SSF51735">
    <property type="entry name" value="NAD(P)-binding Rossmann-fold domains"/>
    <property type="match status" value="1"/>
</dbReference>
<dbReference type="PROSITE" id="PS00061">
    <property type="entry name" value="ADH_SHORT"/>
    <property type="match status" value="1"/>
</dbReference>
<evidence type="ECO:0000313" key="4">
    <source>
        <dbReference type="EMBL" id="KAK3694447.1"/>
    </source>
</evidence>
<dbReference type="Pfam" id="PF13561">
    <property type="entry name" value="adh_short_C2"/>
    <property type="match status" value="1"/>
</dbReference>
<organism evidence="4 5">
    <name type="scientific">Podospora appendiculata</name>
    <dbReference type="NCBI Taxonomy" id="314037"/>
    <lineage>
        <taxon>Eukaryota</taxon>
        <taxon>Fungi</taxon>
        <taxon>Dikarya</taxon>
        <taxon>Ascomycota</taxon>
        <taxon>Pezizomycotina</taxon>
        <taxon>Sordariomycetes</taxon>
        <taxon>Sordariomycetidae</taxon>
        <taxon>Sordariales</taxon>
        <taxon>Podosporaceae</taxon>
        <taxon>Podospora</taxon>
    </lineage>
</organism>
<dbReference type="FunFam" id="3.40.50.720:FF:000084">
    <property type="entry name" value="Short-chain dehydrogenase reductase"/>
    <property type="match status" value="1"/>
</dbReference>
<sequence length="246" mass="26283">MSLAGKVFIITGASRGIGRAVARRVAADGASVVINYFSDKKSADAVVEEIGADRALAIQADASKIADIEKLVSATVERFGKIDVVMPNAAIMAMRDLEHSTEGDFDKHFNLNVKGALFLVQKSVPHMQSGGRVIFVSTGVNTWTNVMPTYLLYAATKAAVEQFTRILAKDLGKKGINVNCVAPGPTGTDLFFEGKSEQLLNMISSQSPFQRIGTPEEIASVVAFLSGEDSKWVSGQTIRVNGANMV</sequence>
<evidence type="ECO:0000256" key="1">
    <source>
        <dbReference type="ARBA" id="ARBA00006484"/>
    </source>
</evidence>
<gene>
    <name evidence="4" type="ORF">B0T22DRAFT_71496</name>
</gene>
<dbReference type="InterPro" id="IPR036291">
    <property type="entry name" value="NAD(P)-bd_dom_sf"/>
</dbReference>
<dbReference type="GO" id="GO:0016614">
    <property type="term" value="F:oxidoreductase activity, acting on CH-OH group of donors"/>
    <property type="evidence" value="ECO:0007669"/>
    <property type="project" value="UniProtKB-ARBA"/>
</dbReference>
<dbReference type="PRINTS" id="PR00081">
    <property type="entry name" value="GDHRDH"/>
</dbReference>
<dbReference type="PRINTS" id="PR00080">
    <property type="entry name" value="SDRFAMILY"/>
</dbReference>
<dbReference type="PANTHER" id="PTHR48107:SF7">
    <property type="entry name" value="RE15974P"/>
    <property type="match status" value="1"/>
</dbReference>
<dbReference type="EMBL" id="JAULSO010000001">
    <property type="protein sequence ID" value="KAK3694447.1"/>
    <property type="molecule type" value="Genomic_DNA"/>
</dbReference>
<evidence type="ECO:0000256" key="3">
    <source>
        <dbReference type="ARBA" id="ARBA00023002"/>
    </source>
</evidence>
<dbReference type="PANTHER" id="PTHR48107">
    <property type="entry name" value="NADPH-DEPENDENT ALDEHYDE REDUCTASE-LIKE PROTEIN, CHLOROPLASTIC-RELATED"/>
    <property type="match status" value="1"/>
</dbReference>
<comment type="similarity">
    <text evidence="1">Belongs to the short-chain dehydrogenases/reductases (SDR) family.</text>
</comment>
<dbReference type="InterPro" id="IPR020904">
    <property type="entry name" value="Sc_DH/Rdtase_CS"/>
</dbReference>
<keyword evidence="5" id="KW-1185">Reference proteome</keyword>
<protein>
    <submittedName>
        <fullName evidence="4">Uncharacterized protein</fullName>
    </submittedName>
</protein>
<evidence type="ECO:0000313" key="5">
    <source>
        <dbReference type="Proteomes" id="UP001270362"/>
    </source>
</evidence>
<evidence type="ECO:0000256" key="2">
    <source>
        <dbReference type="ARBA" id="ARBA00022857"/>
    </source>
</evidence>
<keyword evidence="2" id="KW-0521">NADP</keyword>
<reference evidence="4" key="1">
    <citation type="journal article" date="2023" name="Mol. Phylogenet. Evol.">
        <title>Genome-scale phylogeny and comparative genomics of the fungal order Sordariales.</title>
        <authorList>
            <person name="Hensen N."/>
            <person name="Bonometti L."/>
            <person name="Westerberg I."/>
            <person name="Brannstrom I.O."/>
            <person name="Guillou S."/>
            <person name="Cros-Aarteil S."/>
            <person name="Calhoun S."/>
            <person name="Haridas S."/>
            <person name="Kuo A."/>
            <person name="Mondo S."/>
            <person name="Pangilinan J."/>
            <person name="Riley R."/>
            <person name="LaButti K."/>
            <person name="Andreopoulos B."/>
            <person name="Lipzen A."/>
            <person name="Chen C."/>
            <person name="Yan M."/>
            <person name="Daum C."/>
            <person name="Ng V."/>
            <person name="Clum A."/>
            <person name="Steindorff A."/>
            <person name="Ohm R.A."/>
            <person name="Martin F."/>
            <person name="Silar P."/>
            <person name="Natvig D.O."/>
            <person name="Lalanne C."/>
            <person name="Gautier V."/>
            <person name="Ament-Velasquez S.L."/>
            <person name="Kruys A."/>
            <person name="Hutchinson M.I."/>
            <person name="Powell A.J."/>
            <person name="Barry K."/>
            <person name="Miller A.N."/>
            <person name="Grigoriev I.V."/>
            <person name="Debuchy R."/>
            <person name="Gladieux P."/>
            <person name="Hiltunen Thoren M."/>
            <person name="Johannesson H."/>
        </authorList>
    </citation>
    <scope>NUCLEOTIDE SEQUENCE</scope>
    <source>
        <strain evidence="4">CBS 314.62</strain>
    </source>
</reference>
<comment type="caution">
    <text evidence="4">The sequence shown here is derived from an EMBL/GenBank/DDBJ whole genome shotgun (WGS) entry which is preliminary data.</text>
</comment>
<proteinExistence type="inferred from homology"/>
<dbReference type="InterPro" id="IPR002347">
    <property type="entry name" value="SDR_fam"/>
</dbReference>
<keyword evidence="3" id="KW-0560">Oxidoreductase</keyword>
<dbReference type="Gene3D" id="3.40.50.720">
    <property type="entry name" value="NAD(P)-binding Rossmann-like Domain"/>
    <property type="match status" value="1"/>
</dbReference>
<name>A0AAE0XK76_9PEZI</name>
<reference evidence="4" key="2">
    <citation type="submission" date="2023-06" db="EMBL/GenBank/DDBJ databases">
        <authorList>
            <consortium name="Lawrence Berkeley National Laboratory"/>
            <person name="Haridas S."/>
            <person name="Hensen N."/>
            <person name="Bonometti L."/>
            <person name="Westerberg I."/>
            <person name="Brannstrom I.O."/>
            <person name="Guillou S."/>
            <person name="Cros-Aarteil S."/>
            <person name="Calhoun S."/>
            <person name="Kuo A."/>
            <person name="Mondo S."/>
            <person name="Pangilinan J."/>
            <person name="Riley R."/>
            <person name="Labutti K."/>
            <person name="Andreopoulos B."/>
            <person name="Lipzen A."/>
            <person name="Chen C."/>
            <person name="Yanf M."/>
            <person name="Daum C."/>
            <person name="Ng V."/>
            <person name="Clum A."/>
            <person name="Steindorff A."/>
            <person name="Ohm R."/>
            <person name="Martin F."/>
            <person name="Silar P."/>
            <person name="Natvig D."/>
            <person name="Lalanne C."/>
            <person name="Gautier V."/>
            <person name="Ament-Velasquez S.L."/>
            <person name="Kruys A."/>
            <person name="Hutchinson M.I."/>
            <person name="Powell A.J."/>
            <person name="Barry K."/>
            <person name="Miller A.N."/>
            <person name="Grigoriev I.V."/>
            <person name="Debuchy R."/>
            <person name="Gladieux P."/>
            <person name="Thoren M.H."/>
            <person name="Johannesson H."/>
        </authorList>
    </citation>
    <scope>NUCLEOTIDE SEQUENCE</scope>
    <source>
        <strain evidence="4">CBS 314.62</strain>
    </source>
</reference>
<dbReference type="AlphaFoldDB" id="A0AAE0XK76"/>
<dbReference type="Proteomes" id="UP001270362">
    <property type="component" value="Unassembled WGS sequence"/>
</dbReference>